<evidence type="ECO:0000256" key="7">
    <source>
        <dbReference type="PROSITE-ProRule" id="PRU00108"/>
    </source>
</evidence>
<dbReference type="GO" id="GO:0000978">
    <property type="term" value="F:RNA polymerase II cis-regulatory region sequence-specific DNA binding"/>
    <property type="evidence" value="ECO:0007669"/>
    <property type="project" value="TreeGrafter"/>
</dbReference>
<dbReference type="PRINTS" id="PR00024">
    <property type="entry name" value="HOMEOBOX"/>
</dbReference>
<sequence length="200" mass="22889">MDNFSEASSSDTSLRSISSPDVSPTSRCLKFSIQNILDPHFGQKPSRLHLLQWESLAALPKLHLTDRFIPSAAHSPIDLKSPVAQPAWVYCTRYSDRPSSGPRNRRMKRKEAADDDKRPRTAFTSDQLDRLKQEFTNNKYLTEKRRQELAHELGLNESQIKIWFQNKRAKLKKASGQRPPLAMQLMAHGLYNHATHQSTP</sequence>
<evidence type="ECO:0000259" key="10">
    <source>
        <dbReference type="PROSITE" id="PS50071"/>
    </source>
</evidence>
<evidence type="ECO:0000256" key="4">
    <source>
        <dbReference type="ARBA" id="ARBA00023125"/>
    </source>
</evidence>
<accession>A0A4U5MEQ4</accession>
<dbReference type="PANTHER" id="PTHR24341">
    <property type="entry name" value="HOMEOBOX PROTEIN ENGRAILED"/>
    <property type="match status" value="1"/>
</dbReference>
<proteinExistence type="inferred from homology"/>
<dbReference type="PROSITE" id="PS50071">
    <property type="entry name" value="HOMEOBOX_2"/>
    <property type="match status" value="1"/>
</dbReference>
<dbReference type="EMBL" id="AZBU02000008">
    <property type="protein sequence ID" value="TKR67658.1"/>
    <property type="molecule type" value="Genomic_DNA"/>
</dbReference>
<dbReference type="Gene3D" id="1.10.10.60">
    <property type="entry name" value="Homeodomain-like"/>
    <property type="match status" value="1"/>
</dbReference>
<evidence type="ECO:0000256" key="8">
    <source>
        <dbReference type="RuleBase" id="RU000682"/>
    </source>
</evidence>
<feature type="DNA-binding region" description="Homeobox" evidence="7">
    <location>
        <begin position="116"/>
        <end position="175"/>
    </location>
</feature>
<keyword evidence="5 7" id="KW-0371">Homeobox</keyword>
<organism evidence="11 12">
    <name type="scientific">Steinernema carpocapsae</name>
    <name type="common">Entomopathogenic nematode</name>
    <dbReference type="NCBI Taxonomy" id="34508"/>
    <lineage>
        <taxon>Eukaryota</taxon>
        <taxon>Metazoa</taxon>
        <taxon>Ecdysozoa</taxon>
        <taxon>Nematoda</taxon>
        <taxon>Chromadorea</taxon>
        <taxon>Rhabditida</taxon>
        <taxon>Tylenchina</taxon>
        <taxon>Panagrolaimomorpha</taxon>
        <taxon>Strongyloidoidea</taxon>
        <taxon>Steinernematidae</taxon>
        <taxon>Steinernema</taxon>
    </lineage>
</organism>
<dbReference type="Pfam" id="PF00046">
    <property type="entry name" value="Homeodomain"/>
    <property type="match status" value="1"/>
</dbReference>
<dbReference type="PRINTS" id="PR00026">
    <property type="entry name" value="ENGRAILED"/>
</dbReference>
<dbReference type="InterPro" id="IPR050720">
    <property type="entry name" value="Engrailed_Homeobox_TFs"/>
</dbReference>
<comment type="caution">
    <text evidence="11">The sequence shown here is derived from an EMBL/GenBank/DDBJ whole genome shotgun (WGS) entry which is preliminary data.</text>
</comment>
<dbReference type="STRING" id="34508.A0A4U5MEQ4"/>
<protein>
    <recommendedName>
        <fullName evidence="10">Homeobox domain-containing protein</fullName>
    </recommendedName>
</protein>
<evidence type="ECO:0000256" key="3">
    <source>
        <dbReference type="ARBA" id="ARBA00022473"/>
    </source>
</evidence>
<dbReference type="PRINTS" id="PR00031">
    <property type="entry name" value="HTHREPRESSR"/>
</dbReference>
<feature type="compositionally biased region" description="Basic and acidic residues" evidence="9">
    <location>
        <begin position="110"/>
        <end position="119"/>
    </location>
</feature>
<evidence type="ECO:0000313" key="12">
    <source>
        <dbReference type="Proteomes" id="UP000298663"/>
    </source>
</evidence>
<dbReference type="InterPro" id="IPR017970">
    <property type="entry name" value="Homeobox_CS"/>
</dbReference>
<reference evidence="11 12" key="1">
    <citation type="journal article" date="2015" name="Genome Biol.">
        <title>Comparative genomics of Steinernema reveals deeply conserved gene regulatory networks.</title>
        <authorList>
            <person name="Dillman A.R."/>
            <person name="Macchietto M."/>
            <person name="Porter C.F."/>
            <person name="Rogers A."/>
            <person name="Williams B."/>
            <person name="Antoshechkin I."/>
            <person name="Lee M.M."/>
            <person name="Goodwin Z."/>
            <person name="Lu X."/>
            <person name="Lewis E.E."/>
            <person name="Goodrich-Blair H."/>
            <person name="Stock S.P."/>
            <person name="Adams B.J."/>
            <person name="Sternberg P.W."/>
            <person name="Mortazavi A."/>
        </authorList>
    </citation>
    <scope>NUCLEOTIDE SEQUENCE [LARGE SCALE GENOMIC DNA]</scope>
    <source>
        <strain evidence="11 12">ALL</strain>
    </source>
</reference>
<feature type="domain" description="Homeobox" evidence="10">
    <location>
        <begin position="114"/>
        <end position="174"/>
    </location>
</feature>
<dbReference type="OrthoDB" id="6159439at2759"/>
<dbReference type="GO" id="GO:0030182">
    <property type="term" value="P:neuron differentiation"/>
    <property type="evidence" value="ECO:0007669"/>
    <property type="project" value="TreeGrafter"/>
</dbReference>
<dbReference type="GO" id="GO:0005634">
    <property type="term" value="C:nucleus"/>
    <property type="evidence" value="ECO:0007669"/>
    <property type="project" value="UniProtKB-SubCell"/>
</dbReference>
<evidence type="ECO:0000256" key="9">
    <source>
        <dbReference type="SAM" id="MobiDB-lite"/>
    </source>
</evidence>
<keyword evidence="3" id="KW-0217">Developmental protein</keyword>
<dbReference type="InterPro" id="IPR001356">
    <property type="entry name" value="HD"/>
</dbReference>
<dbReference type="GO" id="GO:0000981">
    <property type="term" value="F:DNA-binding transcription factor activity, RNA polymerase II-specific"/>
    <property type="evidence" value="ECO:0007669"/>
    <property type="project" value="InterPro"/>
</dbReference>
<dbReference type="AlphaFoldDB" id="A0A4U5MEQ4"/>
<dbReference type="FunFam" id="1.10.10.60:FF:000189">
    <property type="entry name" value="Homeobox protein engrailed-like"/>
    <property type="match status" value="1"/>
</dbReference>
<dbReference type="GO" id="GO:0009653">
    <property type="term" value="P:anatomical structure morphogenesis"/>
    <property type="evidence" value="ECO:0007669"/>
    <property type="project" value="UniProtKB-ARBA"/>
</dbReference>
<evidence type="ECO:0000256" key="5">
    <source>
        <dbReference type="ARBA" id="ARBA00023155"/>
    </source>
</evidence>
<dbReference type="SUPFAM" id="SSF46689">
    <property type="entry name" value="Homeodomain-like"/>
    <property type="match status" value="1"/>
</dbReference>
<evidence type="ECO:0000256" key="1">
    <source>
        <dbReference type="ARBA" id="ARBA00004123"/>
    </source>
</evidence>
<evidence type="ECO:0000256" key="6">
    <source>
        <dbReference type="ARBA" id="ARBA00023242"/>
    </source>
</evidence>
<dbReference type="InterPro" id="IPR019549">
    <property type="entry name" value="Homeobox-engrailed_C-terminal"/>
</dbReference>
<dbReference type="PROSITE" id="PS00027">
    <property type="entry name" value="HOMEOBOX_1"/>
    <property type="match status" value="1"/>
</dbReference>
<dbReference type="InterPro" id="IPR020479">
    <property type="entry name" value="HD_metazoa"/>
</dbReference>
<evidence type="ECO:0000313" key="11">
    <source>
        <dbReference type="EMBL" id="TKR67658.1"/>
    </source>
</evidence>
<dbReference type="Pfam" id="PF10525">
    <property type="entry name" value="Engrail_1_C_sig"/>
    <property type="match status" value="1"/>
</dbReference>
<keyword evidence="6 7" id="KW-0539">Nucleus</keyword>
<evidence type="ECO:0000256" key="2">
    <source>
        <dbReference type="ARBA" id="ARBA00010896"/>
    </source>
</evidence>
<feature type="region of interest" description="Disordered" evidence="9">
    <location>
        <begin position="1"/>
        <end position="25"/>
    </location>
</feature>
<feature type="region of interest" description="Disordered" evidence="9">
    <location>
        <begin position="94"/>
        <end position="121"/>
    </location>
</feature>
<keyword evidence="4 7" id="KW-0238">DNA-binding</keyword>
<feature type="compositionally biased region" description="Low complexity" evidence="9">
    <location>
        <begin position="8"/>
        <end position="19"/>
    </location>
</feature>
<dbReference type="SMART" id="SM00389">
    <property type="entry name" value="HOX"/>
    <property type="match status" value="1"/>
</dbReference>
<dbReference type="PANTHER" id="PTHR24341:SF6">
    <property type="entry name" value="HOMEOBOX PROTEIN INVECTED"/>
    <property type="match status" value="1"/>
</dbReference>
<dbReference type="InterPro" id="IPR009057">
    <property type="entry name" value="Homeodomain-like_sf"/>
</dbReference>
<keyword evidence="12" id="KW-1185">Reference proteome</keyword>
<comment type="subcellular location">
    <subcellularLocation>
        <location evidence="1 7 8">Nucleus</location>
    </subcellularLocation>
</comment>
<comment type="similarity">
    <text evidence="2">Belongs to the engrailed homeobox family.</text>
</comment>
<gene>
    <name evidence="11" type="ORF">L596_023775</name>
</gene>
<dbReference type="InterPro" id="IPR000747">
    <property type="entry name" value="HD_engrailed"/>
</dbReference>
<dbReference type="InterPro" id="IPR000047">
    <property type="entry name" value="HTH_motif"/>
</dbReference>
<dbReference type="Proteomes" id="UP000298663">
    <property type="component" value="Unassembled WGS sequence"/>
</dbReference>
<reference evidence="11 12" key="2">
    <citation type="journal article" date="2019" name="G3 (Bethesda)">
        <title>Hybrid Assembly of the Genome of the Entomopathogenic Nematode Steinernema carpocapsae Identifies the X-Chromosome.</title>
        <authorList>
            <person name="Serra L."/>
            <person name="Macchietto M."/>
            <person name="Macias-Munoz A."/>
            <person name="McGill C.J."/>
            <person name="Rodriguez I.M."/>
            <person name="Rodriguez B."/>
            <person name="Murad R."/>
            <person name="Mortazavi A."/>
        </authorList>
    </citation>
    <scope>NUCLEOTIDE SEQUENCE [LARGE SCALE GENOMIC DNA]</scope>
    <source>
        <strain evidence="11 12">ALL</strain>
    </source>
</reference>
<dbReference type="CDD" id="cd00086">
    <property type="entry name" value="homeodomain"/>
    <property type="match status" value="1"/>
</dbReference>
<name>A0A4U5MEQ4_STECR</name>